<sequence length="1819" mass="203671">MGADFDSFTNRGEYFAAHYFADKLEVDLKGIFTTWTLREKDEHHHARTPRQAVRDLRGDYFTEERRTYFADCAARDDDPDGEERVGLRKHTHDSPDWSKRLAEWHQDVLAALGYVPTPGPVTDDTSAGQVEPSPDLVVHRSGREHVVRTAWHGGGVIALDCGWAAVNDLALDPQGAGRLLHPLKVTASEVYETGAALATWLFQSELGEPGGERPRFVLLLCGGVVVLADRNSWGEGRYLAVNLDAALERNDRKQTGELATIAALFSRDVLIPDEESSQPLIDTFLKASSDNAVGVSGELRDGLQRSVEIIANEVLARLDQAGVEPGLLEGPRMPIAKELTRESLRYLYRVLFLLYAEARPELGILPADDSSYEAGYSVARLRALVERDEQLAEEEAKHGFHLFESLDLLFRKVNEGHRPQGSELEDLPAGARGEDEHAAAEQLLGEDRGLRFEPLRSELFEPKAIRLIGRGVDDPDEEGRKLDLRLRNEALHEVLRLLTMKKGARSGDRGGFISYRNLGINQLGAVYEGLMSYTGIIADEELCEVARGGDPAQGSWLVPAHRQQDYPESTLVTYDEHDARKGHRGPKRYPRGTFVYRLAGRDRETSASYYTPESLTEVTVELALKHLLDQERDEDGNTIRTPASELLKYRICEPALGSGAFLNEAIDQVAEEYLRRRQEELGTSVPTADALTEKQKVKAYVALHNAYGVDLNETGVELAEVSLWLNTMHPGMRAPWFGLHLRRGNSLIGGRRAVYSGEDVASPEKAWLKAKGGLGPTPLPFLKDGEQQELPQDAVHQFLLPSPGWAAITGASEAKALAGDEVAQLVAWRRGVLQRPKRSTAHLNQKTGEPKMEKGKPKAEARSQFTRLRDAARRVEFLWSLVVKRMEISEQAIARRIDVWGADSSEPEYDFLRRPEHAVPKEQVLEDLFNAIDTPYWRLKTVMDAWCALWFWPVDKAALLDGTDDLYEEAVTVDTATVTALLGETPVVAEPVLSRIEQHYVLFNAGPEQMSLADLDTEDRVIKPKSPPKAKVKAPSLRNVIPLKDLDDWLDFLEAMLGTHDVAEDELISQFNNLDELKGFENDLPKFMGMDQGNPEQRFPWLHVVRDVAKRQGFLHWELEFALVFAQGGGFDLQVGNPPWVRPRWDESAVLAEYEPWFGLEDKASAGDKERRKAELLQAPKTRAYFLDELTNTTGQVALFSSPQVYPLLVGTQPDLYRAFMTQVWVHSSHGGTTGLVHPDTHFTGEKEGSLREASYRRLRVHGDFVNSGNRFFPEPIGRSSHFGVHVYGDIKNIGFDHLSWLVSVDALRYSIKHDGSGEMPVIRRRNGELDELPHKGRVISVDLGQLSVWGRVLDEAGKSVEQARLLFPVSTAEASAIEALAKYPLRLGTLSPQITRGYDESGAKKRNLIDYNRRDAVTGQEYQPDQWRKVILKGVQLGVATPVFKRHDATGSPNGVDLVSLASDFVPDTEYVRVEGRTQDYLAAQDRWIDHRLLARLRVDEKAIVRARSHIALVEGVEKGEVDPGKIDALLVARARRRYATFYRLAWRCMVAPDTERALYAALVPSGVAHVDNVNSLAMGNNRLSVLVAGFWASLPIDYFLRVSGRNHLRGSTAKAIPAPAEGHPLAVGLLLRTLRLNCLTDAYAKLWAELYDPTWQDTERWAYDWPGLQPLHDVTPTWQPDTPLRTERARRSALVEIDALVAVWLGMSADALVAAYRGRFPVLQKYEAVTWFDADGWKLMGNARMMGQRQSKETWKQFQAYLDAPDTTPVPDGYTAPFHKADRETEMREAHAVFQARLDAAVARGEWDPVKQEVPQP</sequence>
<evidence type="ECO:0000256" key="1">
    <source>
        <dbReference type="ARBA" id="ARBA00011900"/>
    </source>
</evidence>
<dbReference type="PANTHER" id="PTHR33841">
    <property type="entry name" value="DNA METHYLTRANSFERASE YEEA-RELATED"/>
    <property type="match status" value="1"/>
</dbReference>
<name>A0AA45R6Y8_9PSEU</name>
<proteinExistence type="predicted"/>
<evidence type="ECO:0000313" key="7">
    <source>
        <dbReference type="Proteomes" id="UP000677152"/>
    </source>
</evidence>
<dbReference type="Proteomes" id="UP000677152">
    <property type="component" value="Chromosome"/>
</dbReference>
<keyword evidence="2 6" id="KW-0489">Methyltransferase</keyword>
<evidence type="ECO:0000313" key="6">
    <source>
        <dbReference type="EMBL" id="QUF07339.1"/>
    </source>
</evidence>
<evidence type="ECO:0000256" key="2">
    <source>
        <dbReference type="ARBA" id="ARBA00022603"/>
    </source>
</evidence>
<dbReference type="EMBL" id="CP073249">
    <property type="protein sequence ID" value="QUF07339.1"/>
    <property type="molecule type" value="Genomic_DNA"/>
</dbReference>
<comment type="catalytic activity">
    <reaction evidence="4">
        <text>a 2'-deoxyadenosine in DNA + S-adenosyl-L-methionine = an N(6)-methyl-2'-deoxyadenosine in DNA + S-adenosyl-L-homocysteine + H(+)</text>
        <dbReference type="Rhea" id="RHEA:15197"/>
        <dbReference type="Rhea" id="RHEA-COMP:12418"/>
        <dbReference type="Rhea" id="RHEA-COMP:12419"/>
        <dbReference type="ChEBI" id="CHEBI:15378"/>
        <dbReference type="ChEBI" id="CHEBI:57856"/>
        <dbReference type="ChEBI" id="CHEBI:59789"/>
        <dbReference type="ChEBI" id="CHEBI:90615"/>
        <dbReference type="ChEBI" id="CHEBI:90616"/>
        <dbReference type="EC" id="2.1.1.72"/>
    </reaction>
</comment>
<feature type="region of interest" description="Disordered" evidence="5">
    <location>
        <begin position="836"/>
        <end position="863"/>
    </location>
</feature>
<protein>
    <recommendedName>
        <fullName evidence="1">site-specific DNA-methyltransferase (adenine-specific)</fullName>
        <ecNumber evidence="1">2.1.1.72</ecNumber>
    </recommendedName>
</protein>
<dbReference type="EC" id="2.1.1.72" evidence="1"/>
<dbReference type="PANTHER" id="PTHR33841:SF1">
    <property type="entry name" value="DNA METHYLTRANSFERASE A"/>
    <property type="match status" value="1"/>
</dbReference>
<evidence type="ECO:0000256" key="5">
    <source>
        <dbReference type="SAM" id="MobiDB-lite"/>
    </source>
</evidence>
<accession>A0AA45R6Y8</accession>
<feature type="compositionally biased region" description="Basic and acidic residues" evidence="5">
    <location>
        <begin position="848"/>
        <end position="863"/>
    </location>
</feature>
<evidence type="ECO:0000256" key="3">
    <source>
        <dbReference type="ARBA" id="ARBA00022679"/>
    </source>
</evidence>
<evidence type="ECO:0000256" key="4">
    <source>
        <dbReference type="ARBA" id="ARBA00047942"/>
    </source>
</evidence>
<gene>
    <name evidence="6" type="ORF">KCV87_15690</name>
</gene>
<dbReference type="Gene3D" id="3.40.50.150">
    <property type="entry name" value="Vaccinia Virus protein VP39"/>
    <property type="match status" value="2"/>
</dbReference>
<dbReference type="GO" id="GO:0009007">
    <property type="term" value="F:site-specific DNA-methyltransferase (adenine-specific) activity"/>
    <property type="evidence" value="ECO:0007669"/>
    <property type="project" value="UniProtKB-EC"/>
</dbReference>
<reference evidence="6" key="1">
    <citation type="submission" date="2021-04" db="EMBL/GenBank/DDBJ databases">
        <title>Genomic sequence of Actinosynnema pretiosum subsp. pretiosum ATCC 31280 (C-14919).</title>
        <authorList>
            <person name="Bai L."/>
            <person name="Wang X."/>
            <person name="Xiao Y."/>
        </authorList>
    </citation>
    <scope>NUCLEOTIDE SEQUENCE</scope>
    <source>
        <strain evidence="6">ATCC 31280</strain>
    </source>
</reference>
<dbReference type="InterPro" id="IPR029063">
    <property type="entry name" value="SAM-dependent_MTases_sf"/>
</dbReference>
<dbReference type="InterPro" id="IPR050953">
    <property type="entry name" value="N4_N6_ade-DNA_methylase"/>
</dbReference>
<dbReference type="GO" id="GO:0032259">
    <property type="term" value="P:methylation"/>
    <property type="evidence" value="ECO:0007669"/>
    <property type="project" value="UniProtKB-KW"/>
</dbReference>
<dbReference type="REBASE" id="468205">
    <property type="entry name" value="Apr31280CORF15690P"/>
</dbReference>
<organism evidence="6 7">
    <name type="scientific">Actinosynnema pretiosum subsp. pretiosum</name>
    <dbReference type="NCBI Taxonomy" id="103721"/>
    <lineage>
        <taxon>Bacteria</taxon>
        <taxon>Bacillati</taxon>
        <taxon>Actinomycetota</taxon>
        <taxon>Actinomycetes</taxon>
        <taxon>Pseudonocardiales</taxon>
        <taxon>Pseudonocardiaceae</taxon>
        <taxon>Actinosynnema</taxon>
    </lineage>
</organism>
<dbReference type="SUPFAM" id="SSF53335">
    <property type="entry name" value="S-adenosyl-L-methionine-dependent methyltransferases"/>
    <property type="match status" value="1"/>
</dbReference>
<keyword evidence="3" id="KW-0808">Transferase</keyword>